<proteinExistence type="predicted"/>
<keyword evidence="2" id="KW-1185">Reference proteome</keyword>
<comment type="caution">
    <text evidence="1">The sequence shown here is derived from an EMBL/GenBank/DDBJ whole genome shotgun (WGS) entry which is preliminary data.</text>
</comment>
<evidence type="ECO:0000313" key="1">
    <source>
        <dbReference type="EMBL" id="NNH68524.1"/>
    </source>
</evidence>
<dbReference type="Proteomes" id="UP000586827">
    <property type="component" value="Unassembled WGS sequence"/>
</dbReference>
<organism evidence="1 2">
    <name type="scientific">Nocardia uniformis</name>
    <dbReference type="NCBI Taxonomy" id="53432"/>
    <lineage>
        <taxon>Bacteria</taxon>
        <taxon>Bacillati</taxon>
        <taxon>Actinomycetota</taxon>
        <taxon>Actinomycetes</taxon>
        <taxon>Mycobacteriales</taxon>
        <taxon>Nocardiaceae</taxon>
        <taxon>Nocardia</taxon>
    </lineage>
</organism>
<sequence>MSAGSIAFGDRLLVAQVAELKLTTYGRQPSISMPGGGSLTAALKALRACTHRDRHCGMS</sequence>
<dbReference type="RefSeq" id="WP_157552124.1">
    <property type="nucleotide sequence ID" value="NZ_JABELX010000001.1"/>
</dbReference>
<name>A0A849BR23_9NOCA</name>
<dbReference type="EMBL" id="JABELX010000001">
    <property type="protein sequence ID" value="NNH68524.1"/>
    <property type="molecule type" value="Genomic_DNA"/>
</dbReference>
<gene>
    <name evidence="1" type="ORF">HLB23_01275</name>
</gene>
<protein>
    <submittedName>
        <fullName evidence="1">Uncharacterized protein</fullName>
    </submittedName>
</protein>
<evidence type="ECO:0000313" key="2">
    <source>
        <dbReference type="Proteomes" id="UP000586827"/>
    </source>
</evidence>
<reference evidence="1 2" key="1">
    <citation type="submission" date="2020-05" db="EMBL/GenBank/DDBJ databases">
        <title>MicrobeNet Type strains.</title>
        <authorList>
            <person name="Nicholson A.C."/>
        </authorList>
    </citation>
    <scope>NUCLEOTIDE SEQUENCE [LARGE SCALE GENOMIC DNA]</scope>
    <source>
        <strain evidence="1 2">JCM 3224</strain>
    </source>
</reference>
<accession>A0A849BR23</accession>
<dbReference type="AlphaFoldDB" id="A0A849BR23"/>